<protein>
    <recommendedName>
        <fullName evidence="2">histidine kinase</fullName>
        <ecNumber evidence="2">2.7.13.3</ecNumber>
    </recommendedName>
</protein>
<feature type="region of interest" description="Disordered" evidence="9">
    <location>
        <begin position="314"/>
        <end position="342"/>
    </location>
</feature>
<dbReference type="RefSeq" id="WP_362776749.1">
    <property type="nucleotide sequence ID" value="NZ_JBHSBC010000049.1"/>
</dbReference>
<sequence>MGETHRIVYWIQRLSEIALIGWLTLLLLLDVMVVLTRPDNPVVWLGPVCGAIGVLAVLLRRTHRISGYATLLVASFVTTLIIGSSHVSGLPSFAETGSLLILTIAGLRWIEPISRAAMFSIASVVVLESAAGRLREDTPSLAVGFLVFVGWSIAAGVGAYLRFQLERRKEAVNSVRRAERLELARELHDLVAHHITGIVVQAQAAKIVAEHKPEAVVPALDAIAGAGADALTSMRRLVSVLRAQDGAARSPGSTLMDMRTLVERFSAGGPQVAFDIGQGINDETMAPEVLTTLHRVLQEALTNVRRHAPGTGWVEADLRLGGPPNGPSAGPSPGPPRREQHQGTHWVWLRVRNYGSATDAKISRLGGGFGLVGMSERVEALGGRLTAGHTYTGAWEVVAGFPVSLGGA</sequence>
<proteinExistence type="predicted"/>
<organism evidence="12 13">
    <name type="scientific">Streptosporangium jomthongense</name>
    <dbReference type="NCBI Taxonomy" id="1193683"/>
    <lineage>
        <taxon>Bacteria</taxon>
        <taxon>Bacillati</taxon>
        <taxon>Actinomycetota</taxon>
        <taxon>Actinomycetes</taxon>
        <taxon>Streptosporangiales</taxon>
        <taxon>Streptosporangiaceae</taxon>
        <taxon>Streptosporangium</taxon>
    </lineage>
</organism>
<evidence type="ECO:0000256" key="6">
    <source>
        <dbReference type="ARBA" id="ARBA00022777"/>
    </source>
</evidence>
<dbReference type="Pfam" id="PF07730">
    <property type="entry name" value="HisKA_3"/>
    <property type="match status" value="1"/>
</dbReference>
<comment type="caution">
    <text evidence="12">The sequence shown here is derived from an EMBL/GenBank/DDBJ whole genome shotgun (WGS) entry which is preliminary data.</text>
</comment>
<name>A0ABV8FAZ0_9ACTN</name>
<evidence type="ECO:0000256" key="10">
    <source>
        <dbReference type="SAM" id="Phobius"/>
    </source>
</evidence>
<dbReference type="InterPro" id="IPR050482">
    <property type="entry name" value="Sensor_HK_TwoCompSys"/>
</dbReference>
<gene>
    <name evidence="12" type="ORF">ACFOYY_37135</name>
</gene>
<evidence type="ECO:0000256" key="8">
    <source>
        <dbReference type="ARBA" id="ARBA00023012"/>
    </source>
</evidence>
<comment type="catalytic activity">
    <reaction evidence="1">
        <text>ATP + protein L-histidine = ADP + protein N-phospho-L-histidine.</text>
        <dbReference type="EC" id="2.7.13.3"/>
    </reaction>
</comment>
<keyword evidence="3" id="KW-0597">Phosphoprotein</keyword>
<evidence type="ECO:0000313" key="12">
    <source>
        <dbReference type="EMBL" id="MFC3985801.1"/>
    </source>
</evidence>
<feature type="transmembrane region" description="Helical" evidence="10">
    <location>
        <begin position="140"/>
        <end position="161"/>
    </location>
</feature>
<dbReference type="CDD" id="cd16917">
    <property type="entry name" value="HATPase_UhpB-NarQ-NarX-like"/>
    <property type="match status" value="1"/>
</dbReference>
<dbReference type="SUPFAM" id="SSF55874">
    <property type="entry name" value="ATPase domain of HSP90 chaperone/DNA topoisomerase II/histidine kinase"/>
    <property type="match status" value="1"/>
</dbReference>
<dbReference type="EMBL" id="JBHSBC010000049">
    <property type="protein sequence ID" value="MFC3985801.1"/>
    <property type="molecule type" value="Genomic_DNA"/>
</dbReference>
<keyword evidence="13" id="KW-1185">Reference proteome</keyword>
<keyword evidence="10" id="KW-1133">Transmembrane helix</keyword>
<keyword evidence="5" id="KW-0547">Nucleotide-binding</keyword>
<evidence type="ECO:0000256" key="4">
    <source>
        <dbReference type="ARBA" id="ARBA00022679"/>
    </source>
</evidence>
<feature type="domain" description="Signal transduction histidine kinase subgroup 3 dimerisation and phosphoacceptor" evidence="11">
    <location>
        <begin position="179"/>
        <end position="244"/>
    </location>
</feature>
<dbReference type="PANTHER" id="PTHR24421">
    <property type="entry name" value="NITRATE/NITRITE SENSOR PROTEIN NARX-RELATED"/>
    <property type="match status" value="1"/>
</dbReference>
<evidence type="ECO:0000256" key="9">
    <source>
        <dbReference type="SAM" id="MobiDB-lite"/>
    </source>
</evidence>
<feature type="compositionally biased region" description="Pro residues" evidence="9">
    <location>
        <begin position="324"/>
        <end position="335"/>
    </location>
</feature>
<dbReference type="PANTHER" id="PTHR24421:SF10">
    <property type="entry name" value="NITRATE_NITRITE SENSOR PROTEIN NARQ"/>
    <property type="match status" value="1"/>
</dbReference>
<feature type="transmembrane region" description="Helical" evidence="10">
    <location>
        <begin position="41"/>
        <end position="59"/>
    </location>
</feature>
<dbReference type="InterPro" id="IPR036890">
    <property type="entry name" value="HATPase_C_sf"/>
</dbReference>
<dbReference type="Proteomes" id="UP001595698">
    <property type="component" value="Unassembled WGS sequence"/>
</dbReference>
<keyword evidence="4" id="KW-0808">Transferase</keyword>
<keyword evidence="7" id="KW-0067">ATP-binding</keyword>
<evidence type="ECO:0000256" key="1">
    <source>
        <dbReference type="ARBA" id="ARBA00000085"/>
    </source>
</evidence>
<evidence type="ECO:0000256" key="5">
    <source>
        <dbReference type="ARBA" id="ARBA00022741"/>
    </source>
</evidence>
<dbReference type="EC" id="2.7.13.3" evidence="2"/>
<keyword evidence="6 12" id="KW-0418">Kinase</keyword>
<evidence type="ECO:0000313" key="13">
    <source>
        <dbReference type="Proteomes" id="UP001595698"/>
    </source>
</evidence>
<evidence type="ECO:0000256" key="2">
    <source>
        <dbReference type="ARBA" id="ARBA00012438"/>
    </source>
</evidence>
<dbReference type="Gene3D" id="3.30.565.10">
    <property type="entry name" value="Histidine kinase-like ATPase, C-terminal domain"/>
    <property type="match status" value="1"/>
</dbReference>
<dbReference type="InterPro" id="IPR011712">
    <property type="entry name" value="Sig_transdc_His_kin_sub3_dim/P"/>
</dbReference>
<keyword evidence="10" id="KW-0472">Membrane</keyword>
<evidence type="ECO:0000256" key="3">
    <source>
        <dbReference type="ARBA" id="ARBA00022553"/>
    </source>
</evidence>
<accession>A0ABV8FAZ0</accession>
<evidence type="ECO:0000256" key="7">
    <source>
        <dbReference type="ARBA" id="ARBA00022840"/>
    </source>
</evidence>
<feature type="transmembrane region" description="Helical" evidence="10">
    <location>
        <begin position="14"/>
        <end position="35"/>
    </location>
</feature>
<reference evidence="13" key="1">
    <citation type="journal article" date="2019" name="Int. J. Syst. Evol. Microbiol.">
        <title>The Global Catalogue of Microorganisms (GCM) 10K type strain sequencing project: providing services to taxonomists for standard genome sequencing and annotation.</title>
        <authorList>
            <consortium name="The Broad Institute Genomics Platform"/>
            <consortium name="The Broad Institute Genome Sequencing Center for Infectious Disease"/>
            <person name="Wu L."/>
            <person name="Ma J."/>
        </authorList>
    </citation>
    <scope>NUCLEOTIDE SEQUENCE [LARGE SCALE GENOMIC DNA]</scope>
    <source>
        <strain evidence="13">TBRC 7912</strain>
    </source>
</reference>
<keyword evidence="10" id="KW-0812">Transmembrane</keyword>
<dbReference type="Gene3D" id="1.20.5.1930">
    <property type="match status" value="1"/>
</dbReference>
<evidence type="ECO:0000259" key="11">
    <source>
        <dbReference type="Pfam" id="PF07730"/>
    </source>
</evidence>
<dbReference type="GO" id="GO:0016301">
    <property type="term" value="F:kinase activity"/>
    <property type="evidence" value="ECO:0007669"/>
    <property type="project" value="UniProtKB-KW"/>
</dbReference>
<keyword evidence="8" id="KW-0902">Two-component regulatory system</keyword>
<feature type="transmembrane region" description="Helical" evidence="10">
    <location>
        <begin position="66"/>
        <end position="87"/>
    </location>
</feature>